<keyword evidence="8" id="KW-0902">Two-component regulatory system</keyword>
<dbReference type="InterPro" id="IPR003594">
    <property type="entry name" value="HATPase_dom"/>
</dbReference>
<keyword evidence="4" id="KW-0808">Transferase</keyword>
<evidence type="ECO:0000256" key="9">
    <source>
        <dbReference type="SAM" id="MobiDB-lite"/>
    </source>
</evidence>
<dbReference type="SUPFAM" id="SSF55874">
    <property type="entry name" value="ATPase domain of HSP90 chaperone/DNA topoisomerase II/histidine kinase"/>
    <property type="match status" value="1"/>
</dbReference>
<feature type="compositionally biased region" description="Gly residues" evidence="9">
    <location>
        <begin position="439"/>
        <end position="461"/>
    </location>
</feature>
<dbReference type="RefSeq" id="WP_344555594.1">
    <property type="nucleotide sequence ID" value="NZ_BAAANS010000042.1"/>
</dbReference>
<dbReference type="Proteomes" id="UP001500897">
    <property type="component" value="Unassembled WGS sequence"/>
</dbReference>
<evidence type="ECO:0000256" key="1">
    <source>
        <dbReference type="ARBA" id="ARBA00000085"/>
    </source>
</evidence>
<protein>
    <recommendedName>
        <fullName evidence="2">histidine kinase</fullName>
        <ecNumber evidence="2">2.7.13.3</ecNumber>
    </recommendedName>
</protein>
<keyword evidence="15" id="KW-1185">Reference proteome</keyword>
<dbReference type="PANTHER" id="PTHR24421">
    <property type="entry name" value="NITRATE/NITRITE SENSOR PROTEIN NARX-RELATED"/>
    <property type="match status" value="1"/>
</dbReference>
<comment type="caution">
    <text evidence="14">The sequence shown here is derived from an EMBL/GenBank/DDBJ whole genome shotgun (WGS) entry which is preliminary data.</text>
</comment>
<sequence>MERRLVRLLRGSYDRWRERDALLKDGVLAVALALAAFVPTLSGVGAQIGDLPERPIGLLGTGLLGTGLVLAQSLPLAVRRRWPGAVLAVVAVAFAVHQAMGFPTTPASTGLYLALYSAGAHQVRARRALAAAAVALYAALAVVLHRLGSPQAVPDYLVFGLVLAVFRQAGSAVRVRRAEEVQRRRLAAEAATAAERARIARELHDVVTHHVTAMVVQADAAQFLVESAPQRAVEALEAVSDTGRLALTELRYLLGVLEATGEAASEAADEAAGGGGGAGGAGGAVGGAAGGVVDTGPPAALGRVADLVERARRSGQPVEFEERGEPGEPGVDVELAAYRVVQEALTNALKYAAGRPTRVLLRHGGGQLGVEVATDGPAEGAAGGAANVPAARPAARGPRGGRGLTGLRERVGMLGGELVAGPRPGGGFEVRAMIPAGPAGDGGAGGDSRFGGSGGGGGSGRAGTIRE</sequence>
<evidence type="ECO:0000313" key="14">
    <source>
        <dbReference type="EMBL" id="GAA2112096.1"/>
    </source>
</evidence>
<keyword evidence="10" id="KW-0472">Membrane</keyword>
<evidence type="ECO:0000259" key="13">
    <source>
        <dbReference type="Pfam" id="PF23539"/>
    </source>
</evidence>
<dbReference type="InterPro" id="IPR050482">
    <property type="entry name" value="Sensor_HK_TwoCompSys"/>
</dbReference>
<evidence type="ECO:0000256" key="5">
    <source>
        <dbReference type="ARBA" id="ARBA00022741"/>
    </source>
</evidence>
<name>A0ABP5J4M5_9ACTN</name>
<feature type="domain" description="Signal transduction histidine kinase subgroup 3 dimerisation and phosphoacceptor" evidence="12">
    <location>
        <begin position="195"/>
        <end position="259"/>
    </location>
</feature>
<dbReference type="InterPro" id="IPR055558">
    <property type="entry name" value="DUF7134"/>
</dbReference>
<evidence type="ECO:0000259" key="12">
    <source>
        <dbReference type="Pfam" id="PF07730"/>
    </source>
</evidence>
<dbReference type="EC" id="2.7.13.3" evidence="2"/>
<feature type="compositionally biased region" description="Low complexity" evidence="9">
    <location>
        <begin position="381"/>
        <end position="397"/>
    </location>
</feature>
<keyword evidence="3" id="KW-0597">Phosphoprotein</keyword>
<evidence type="ECO:0000256" key="2">
    <source>
        <dbReference type="ARBA" id="ARBA00012438"/>
    </source>
</evidence>
<keyword evidence="7" id="KW-0067">ATP-binding</keyword>
<feature type="region of interest" description="Disordered" evidence="9">
    <location>
        <begin position="381"/>
        <end position="404"/>
    </location>
</feature>
<keyword evidence="5" id="KW-0547">Nucleotide-binding</keyword>
<accession>A0ABP5J4M5</accession>
<feature type="region of interest" description="Disordered" evidence="9">
    <location>
        <begin position="438"/>
        <end position="467"/>
    </location>
</feature>
<dbReference type="InterPro" id="IPR036890">
    <property type="entry name" value="HATPase_C_sf"/>
</dbReference>
<dbReference type="CDD" id="cd16917">
    <property type="entry name" value="HATPase_UhpB-NarQ-NarX-like"/>
    <property type="match status" value="1"/>
</dbReference>
<dbReference type="InterPro" id="IPR011712">
    <property type="entry name" value="Sig_transdc_His_kin_sub3_dim/P"/>
</dbReference>
<evidence type="ECO:0000256" key="4">
    <source>
        <dbReference type="ARBA" id="ARBA00022679"/>
    </source>
</evidence>
<keyword evidence="10" id="KW-0812">Transmembrane</keyword>
<dbReference type="PANTHER" id="PTHR24421:SF10">
    <property type="entry name" value="NITRATE_NITRITE SENSOR PROTEIN NARQ"/>
    <property type="match status" value="1"/>
</dbReference>
<keyword evidence="6 14" id="KW-0418">Kinase</keyword>
<dbReference type="Gene3D" id="1.20.5.1930">
    <property type="match status" value="1"/>
</dbReference>
<dbReference type="Pfam" id="PF02518">
    <property type="entry name" value="HATPase_c"/>
    <property type="match status" value="1"/>
</dbReference>
<keyword evidence="10" id="KW-1133">Transmembrane helix</keyword>
<dbReference type="GO" id="GO:0016301">
    <property type="term" value="F:kinase activity"/>
    <property type="evidence" value="ECO:0007669"/>
    <property type="project" value="UniProtKB-KW"/>
</dbReference>
<evidence type="ECO:0000256" key="7">
    <source>
        <dbReference type="ARBA" id="ARBA00022840"/>
    </source>
</evidence>
<feature type="domain" description="Histidine kinase/HSP90-like ATPase" evidence="11">
    <location>
        <begin position="334"/>
        <end position="436"/>
    </location>
</feature>
<feature type="transmembrane region" description="Helical" evidence="10">
    <location>
        <begin position="85"/>
        <end position="105"/>
    </location>
</feature>
<evidence type="ECO:0000256" key="3">
    <source>
        <dbReference type="ARBA" id="ARBA00022553"/>
    </source>
</evidence>
<evidence type="ECO:0000313" key="15">
    <source>
        <dbReference type="Proteomes" id="UP001500897"/>
    </source>
</evidence>
<proteinExistence type="predicted"/>
<comment type="catalytic activity">
    <reaction evidence="1">
        <text>ATP + protein L-histidine = ADP + protein N-phospho-L-histidine.</text>
        <dbReference type="EC" id="2.7.13.3"/>
    </reaction>
</comment>
<evidence type="ECO:0000256" key="6">
    <source>
        <dbReference type="ARBA" id="ARBA00022777"/>
    </source>
</evidence>
<evidence type="ECO:0000256" key="10">
    <source>
        <dbReference type="SAM" id="Phobius"/>
    </source>
</evidence>
<feature type="domain" description="DUF7134" evidence="13">
    <location>
        <begin position="14"/>
        <end position="166"/>
    </location>
</feature>
<feature type="transmembrane region" description="Helical" evidence="10">
    <location>
        <begin position="56"/>
        <end position="78"/>
    </location>
</feature>
<evidence type="ECO:0000259" key="11">
    <source>
        <dbReference type="Pfam" id="PF02518"/>
    </source>
</evidence>
<dbReference type="Pfam" id="PF07730">
    <property type="entry name" value="HisKA_3"/>
    <property type="match status" value="1"/>
</dbReference>
<feature type="transmembrane region" description="Helical" evidence="10">
    <location>
        <begin position="21"/>
        <end position="44"/>
    </location>
</feature>
<dbReference type="EMBL" id="BAAANS010000042">
    <property type="protein sequence ID" value="GAA2112096.1"/>
    <property type="molecule type" value="Genomic_DNA"/>
</dbReference>
<organism evidence="14 15">
    <name type="scientific">Kitasatospora saccharophila</name>
    <dbReference type="NCBI Taxonomy" id="407973"/>
    <lineage>
        <taxon>Bacteria</taxon>
        <taxon>Bacillati</taxon>
        <taxon>Actinomycetota</taxon>
        <taxon>Actinomycetes</taxon>
        <taxon>Kitasatosporales</taxon>
        <taxon>Streptomycetaceae</taxon>
        <taxon>Kitasatospora</taxon>
    </lineage>
</organism>
<dbReference type="Gene3D" id="3.30.565.10">
    <property type="entry name" value="Histidine kinase-like ATPase, C-terminal domain"/>
    <property type="match status" value="1"/>
</dbReference>
<evidence type="ECO:0000256" key="8">
    <source>
        <dbReference type="ARBA" id="ARBA00023012"/>
    </source>
</evidence>
<reference evidence="15" key="1">
    <citation type="journal article" date="2019" name="Int. J. Syst. Evol. Microbiol.">
        <title>The Global Catalogue of Microorganisms (GCM) 10K type strain sequencing project: providing services to taxonomists for standard genome sequencing and annotation.</title>
        <authorList>
            <consortium name="The Broad Institute Genomics Platform"/>
            <consortium name="The Broad Institute Genome Sequencing Center for Infectious Disease"/>
            <person name="Wu L."/>
            <person name="Ma J."/>
        </authorList>
    </citation>
    <scope>NUCLEOTIDE SEQUENCE [LARGE SCALE GENOMIC DNA]</scope>
    <source>
        <strain evidence="15">JCM 14559</strain>
    </source>
</reference>
<dbReference type="Pfam" id="PF23539">
    <property type="entry name" value="DUF7134"/>
    <property type="match status" value="1"/>
</dbReference>
<gene>
    <name evidence="14" type="ORF">GCM10009759_54560</name>
</gene>